<dbReference type="InterPro" id="IPR018854">
    <property type="entry name" value="Psome_chaperone_3/4"/>
</dbReference>
<name>A0ABX6ESC2_KLUMA</name>
<dbReference type="InterPro" id="IPR053720">
    <property type="entry name" value="Psm_Assembly_Chaperone"/>
</dbReference>
<organism evidence="1 2">
    <name type="scientific">Kluyveromyces marxianus</name>
    <name type="common">Yeast</name>
    <name type="synonym">Candida kefyr</name>
    <dbReference type="NCBI Taxonomy" id="4911"/>
    <lineage>
        <taxon>Eukaryota</taxon>
        <taxon>Fungi</taxon>
        <taxon>Dikarya</taxon>
        <taxon>Ascomycota</taxon>
        <taxon>Saccharomycotina</taxon>
        <taxon>Saccharomycetes</taxon>
        <taxon>Saccharomycetales</taxon>
        <taxon>Saccharomycetaceae</taxon>
        <taxon>Kluyveromyces</taxon>
    </lineage>
</organism>
<evidence type="ECO:0000313" key="2">
    <source>
        <dbReference type="Proteomes" id="UP000422736"/>
    </source>
</evidence>
<dbReference type="GO" id="GO:0000502">
    <property type="term" value="C:proteasome complex"/>
    <property type="evidence" value="ECO:0007669"/>
    <property type="project" value="UniProtKB-KW"/>
</dbReference>
<dbReference type="EMBL" id="CP015056">
    <property type="protein sequence ID" value="QGN15229.1"/>
    <property type="molecule type" value="Genomic_DNA"/>
</dbReference>
<reference evidence="1 2" key="1">
    <citation type="submission" date="2016-03" db="EMBL/GenBank/DDBJ databases">
        <title>How can Kluyveromyces marxianus grow so fast - potential evolutionary course in Saccharomyces Complex revealed by comparative genomics.</title>
        <authorList>
            <person name="Mo W."/>
            <person name="Lu W."/>
            <person name="Yang X."/>
            <person name="Qi J."/>
            <person name="Lv H."/>
        </authorList>
    </citation>
    <scope>NUCLEOTIDE SEQUENCE [LARGE SCALE GENOMIC DNA]</scope>
    <source>
        <strain evidence="1 2">FIM1</strain>
    </source>
</reference>
<sequence>MKFVEHVKELDSEVFSDFPGELGIFASHYENKVVVQIRYNGEMDSTYELKSKGLGNQEQELALDFGNEGGDFADDYAPVRDPLSHYDVITKLGDSNDMKIPIICTQIAQLYDRVIIPRLGGQQGLPSDYVITLSTKLWRKSEVKSFEKLIFLLAAIKEAYE</sequence>
<dbReference type="Pfam" id="PF10448">
    <property type="entry name" value="POC3_POC4"/>
    <property type="match status" value="1"/>
</dbReference>
<keyword evidence="2" id="KW-1185">Reference proteome</keyword>
<accession>A0ABX6ESC2</accession>
<protein>
    <submittedName>
        <fullName evidence="1">Proteasome chaperone 3</fullName>
    </submittedName>
</protein>
<dbReference type="Proteomes" id="UP000422736">
    <property type="component" value="Chromosome 3"/>
</dbReference>
<proteinExistence type="predicted"/>
<evidence type="ECO:0000313" key="1">
    <source>
        <dbReference type="EMBL" id="QGN15229.1"/>
    </source>
</evidence>
<gene>
    <name evidence="1" type="primary">IRC25</name>
    <name evidence="1" type="ORF">FIM1_1918</name>
</gene>
<dbReference type="Gene3D" id="3.30.230.90">
    <property type="match status" value="1"/>
</dbReference>
<keyword evidence="1" id="KW-0647">Proteasome</keyword>